<dbReference type="Pfam" id="PF13561">
    <property type="entry name" value="adh_short_C2"/>
    <property type="match status" value="1"/>
</dbReference>
<name>A0A6A6PT97_9PEZI</name>
<dbReference type="NCBIfam" id="NF005559">
    <property type="entry name" value="PRK07231.1"/>
    <property type="match status" value="1"/>
</dbReference>
<reference evidence="4" key="1">
    <citation type="journal article" date="2020" name="Stud. Mycol.">
        <title>101 Dothideomycetes genomes: a test case for predicting lifestyles and emergence of pathogens.</title>
        <authorList>
            <person name="Haridas S."/>
            <person name="Albert R."/>
            <person name="Binder M."/>
            <person name="Bloem J."/>
            <person name="Labutti K."/>
            <person name="Salamov A."/>
            <person name="Andreopoulos B."/>
            <person name="Baker S."/>
            <person name="Barry K."/>
            <person name="Bills G."/>
            <person name="Bluhm B."/>
            <person name="Cannon C."/>
            <person name="Castanera R."/>
            <person name="Culley D."/>
            <person name="Daum C."/>
            <person name="Ezra D."/>
            <person name="Gonzalez J."/>
            <person name="Henrissat B."/>
            <person name="Kuo A."/>
            <person name="Liang C."/>
            <person name="Lipzen A."/>
            <person name="Lutzoni F."/>
            <person name="Magnuson J."/>
            <person name="Mondo S."/>
            <person name="Nolan M."/>
            <person name="Ohm R."/>
            <person name="Pangilinan J."/>
            <person name="Park H.-J."/>
            <person name="Ramirez L."/>
            <person name="Alfaro M."/>
            <person name="Sun H."/>
            <person name="Tritt A."/>
            <person name="Yoshinaga Y."/>
            <person name="Zwiers L.-H."/>
            <person name="Turgeon B."/>
            <person name="Goodwin S."/>
            <person name="Spatafora J."/>
            <person name="Crous P."/>
            <person name="Grigoriev I."/>
        </authorList>
    </citation>
    <scope>NUCLEOTIDE SEQUENCE</scope>
    <source>
        <strain evidence="4">CBS 113389</strain>
    </source>
</reference>
<dbReference type="InterPro" id="IPR002347">
    <property type="entry name" value="SDR_fam"/>
</dbReference>
<dbReference type="FunFam" id="3.40.50.720:FF:000084">
    <property type="entry name" value="Short-chain dehydrogenase reductase"/>
    <property type="match status" value="1"/>
</dbReference>
<dbReference type="RefSeq" id="XP_033589474.1">
    <property type="nucleotide sequence ID" value="XM_033733455.1"/>
</dbReference>
<protein>
    <submittedName>
        <fullName evidence="4">3-oxoacyl-reductase</fullName>
    </submittedName>
</protein>
<dbReference type="EMBL" id="MU001635">
    <property type="protein sequence ID" value="KAF2482904.1"/>
    <property type="molecule type" value="Genomic_DNA"/>
</dbReference>
<dbReference type="PANTHER" id="PTHR24321:SF8">
    <property type="entry name" value="ESTRADIOL 17-BETA-DEHYDROGENASE 8-RELATED"/>
    <property type="match status" value="1"/>
</dbReference>
<dbReference type="GeneID" id="54474457"/>
<dbReference type="PROSITE" id="PS00061">
    <property type="entry name" value="ADH_SHORT"/>
    <property type="match status" value="1"/>
</dbReference>
<comment type="similarity">
    <text evidence="1">Belongs to the short-chain dehydrogenases/reductases (SDR) family.</text>
</comment>
<accession>A0A6A6PT97</accession>
<evidence type="ECO:0000313" key="5">
    <source>
        <dbReference type="Proteomes" id="UP000799767"/>
    </source>
</evidence>
<organism evidence="4 5">
    <name type="scientific">Neohortaea acidophila</name>
    <dbReference type="NCBI Taxonomy" id="245834"/>
    <lineage>
        <taxon>Eukaryota</taxon>
        <taxon>Fungi</taxon>
        <taxon>Dikarya</taxon>
        <taxon>Ascomycota</taxon>
        <taxon>Pezizomycotina</taxon>
        <taxon>Dothideomycetes</taxon>
        <taxon>Dothideomycetidae</taxon>
        <taxon>Mycosphaerellales</taxon>
        <taxon>Teratosphaeriaceae</taxon>
        <taxon>Neohortaea</taxon>
    </lineage>
</organism>
<evidence type="ECO:0000313" key="4">
    <source>
        <dbReference type="EMBL" id="KAF2482904.1"/>
    </source>
</evidence>
<keyword evidence="2" id="KW-0521">NADP</keyword>
<sequence>MSHTRRFAGKVVFITGGTSGLGADTAELFVQDGAKVFVVDLQERDILSRLGSDNAAFRKCDVSSPNDCASAIEECVKQYGRLDVLFHNAARLSPLANVVDHEVEMFQQIINTNLCGLFYLSRAAIPQMRTQGKGAIVATASTSGLAGDYGLCSYNAAKAGTVNLVRSMALDHALEGIRVNAVCPGYMITPMTEAFRMEKHVQDALLATIPMRRGADPKEIGRAVLFLASDEASFITGQTLTIDGGWMAKSGCPNFMELFGGQA</sequence>
<dbReference type="CDD" id="cd05233">
    <property type="entry name" value="SDR_c"/>
    <property type="match status" value="1"/>
</dbReference>
<dbReference type="PRINTS" id="PR00081">
    <property type="entry name" value="GDHRDH"/>
</dbReference>
<gene>
    <name evidence="4" type="ORF">BDY17DRAFT_296462</name>
</gene>
<evidence type="ECO:0000256" key="1">
    <source>
        <dbReference type="ARBA" id="ARBA00006484"/>
    </source>
</evidence>
<dbReference type="PANTHER" id="PTHR24321">
    <property type="entry name" value="DEHYDROGENASES, SHORT CHAIN"/>
    <property type="match status" value="1"/>
</dbReference>
<dbReference type="InterPro" id="IPR020904">
    <property type="entry name" value="Sc_DH/Rdtase_CS"/>
</dbReference>
<dbReference type="PRINTS" id="PR00080">
    <property type="entry name" value="SDRFAMILY"/>
</dbReference>
<evidence type="ECO:0000256" key="3">
    <source>
        <dbReference type="ARBA" id="ARBA00023002"/>
    </source>
</evidence>
<dbReference type="Proteomes" id="UP000799767">
    <property type="component" value="Unassembled WGS sequence"/>
</dbReference>
<dbReference type="InterPro" id="IPR036291">
    <property type="entry name" value="NAD(P)-bd_dom_sf"/>
</dbReference>
<evidence type="ECO:0000256" key="2">
    <source>
        <dbReference type="ARBA" id="ARBA00022857"/>
    </source>
</evidence>
<dbReference type="GO" id="GO:0016491">
    <property type="term" value="F:oxidoreductase activity"/>
    <property type="evidence" value="ECO:0007669"/>
    <property type="project" value="UniProtKB-KW"/>
</dbReference>
<proteinExistence type="inferred from homology"/>
<dbReference type="Gene3D" id="3.40.50.720">
    <property type="entry name" value="NAD(P)-binding Rossmann-like Domain"/>
    <property type="match status" value="1"/>
</dbReference>
<keyword evidence="3" id="KW-0560">Oxidoreductase</keyword>
<dbReference type="AlphaFoldDB" id="A0A6A6PT97"/>
<dbReference type="SUPFAM" id="SSF51735">
    <property type="entry name" value="NAD(P)-binding Rossmann-fold domains"/>
    <property type="match status" value="1"/>
</dbReference>
<dbReference type="OrthoDB" id="1669814at2759"/>
<keyword evidence="5" id="KW-1185">Reference proteome</keyword>